<dbReference type="OrthoDB" id="419193at2759"/>
<name>A0A812X844_9DINO</name>
<reference evidence="2" key="1">
    <citation type="submission" date="2021-02" db="EMBL/GenBank/DDBJ databases">
        <authorList>
            <person name="Dougan E. K."/>
            <person name="Rhodes N."/>
            <person name="Thang M."/>
            <person name="Chan C."/>
        </authorList>
    </citation>
    <scope>NUCLEOTIDE SEQUENCE</scope>
</reference>
<dbReference type="SUPFAM" id="SSF48403">
    <property type="entry name" value="Ankyrin repeat"/>
    <property type="match status" value="1"/>
</dbReference>
<protein>
    <submittedName>
        <fullName evidence="2">Slc35b1 protein</fullName>
    </submittedName>
</protein>
<feature type="non-terminal residue" evidence="2">
    <location>
        <position position="1"/>
    </location>
</feature>
<keyword evidence="1" id="KW-0472">Membrane</keyword>
<organism evidence="2 3">
    <name type="scientific">Symbiodinium necroappetens</name>
    <dbReference type="NCBI Taxonomy" id="1628268"/>
    <lineage>
        <taxon>Eukaryota</taxon>
        <taxon>Sar</taxon>
        <taxon>Alveolata</taxon>
        <taxon>Dinophyceae</taxon>
        <taxon>Suessiales</taxon>
        <taxon>Symbiodiniaceae</taxon>
        <taxon>Symbiodinium</taxon>
    </lineage>
</organism>
<dbReference type="Gene3D" id="1.25.40.20">
    <property type="entry name" value="Ankyrin repeat-containing domain"/>
    <property type="match status" value="1"/>
</dbReference>
<sequence length="88" mass="9971">GRADINEQFDIRWSKQPSWWILFRIAQIRRTTLDSRLSLLAYHHSRATPLMLSILCGSFGAAYVLLAAGARVDLRNSRGKTAQDLAKE</sequence>
<dbReference type="AlphaFoldDB" id="A0A812X844"/>
<keyword evidence="3" id="KW-1185">Reference proteome</keyword>
<dbReference type="InterPro" id="IPR036770">
    <property type="entry name" value="Ankyrin_rpt-contain_sf"/>
</dbReference>
<dbReference type="EMBL" id="CAJNJA010036268">
    <property type="protein sequence ID" value="CAE7718292.1"/>
    <property type="molecule type" value="Genomic_DNA"/>
</dbReference>
<evidence type="ECO:0000313" key="2">
    <source>
        <dbReference type="EMBL" id="CAE7718292.1"/>
    </source>
</evidence>
<keyword evidence="1" id="KW-1133">Transmembrane helix</keyword>
<accession>A0A812X844</accession>
<feature type="non-terminal residue" evidence="2">
    <location>
        <position position="88"/>
    </location>
</feature>
<proteinExistence type="predicted"/>
<evidence type="ECO:0000256" key="1">
    <source>
        <dbReference type="SAM" id="Phobius"/>
    </source>
</evidence>
<evidence type="ECO:0000313" key="3">
    <source>
        <dbReference type="Proteomes" id="UP000601435"/>
    </source>
</evidence>
<feature type="transmembrane region" description="Helical" evidence="1">
    <location>
        <begin position="50"/>
        <end position="70"/>
    </location>
</feature>
<keyword evidence="1" id="KW-0812">Transmembrane</keyword>
<dbReference type="Proteomes" id="UP000601435">
    <property type="component" value="Unassembled WGS sequence"/>
</dbReference>
<comment type="caution">
    <text evidence="2">The sequence shown here is derived from an EMBL/GenBank/DDBJ whole genome shotgun (WGS) entry which is preliminary data.</text>
</comment>
<gene>
    <name evidence="2" type="primary">slc35b1</name>
    <name evidence="2" type="ORF">SNEC2469_LOCUS20704</name>
</gene>